<keyword evidence="4" id="KW-0799">Topoisomerase</keyword>
<evidence type="ECO:0000259" key="8">
    <source>
        <dbReference type="Pfam" id="PF21338"/>
    </source>
</evidence>
<dbReference type="SUPFAM" id="SSF55869">
    <property type="entry name" value="DNA topoisomerase I domain"/>
    <property type="match status" value="1"/>
</dbReference>
<evidence type="ECO:0000256" key="4">
    <source>
        <dbReference type="ARBA" id="ARBA00023029"/>
    </source>
</evidence>
<comment type="caution">
    <text evidence="9">The sequence shown here is derived from an EMBL/GenBank/DDBJ whole genome shotgun (WGS) entry which is preliminary data.</text>
</comment>
<evidence type="ECO:0000256" key="5">
    <source>
        <dbReference type="ARBA" id="ARBA00023125"/>
    </source>
</evidence>
<dbReference type="Pfam" id="PF01028">
    <property type="entry name" value="Topoisom_I"/>
    <property type="match status" value="1"/>
</dbReference>
<evidence type="ECO:0000256" key="1">
    <source>
        <dbReference type="ARBA" id="ARBA00000213"/>
    </source>
</evidence>
<dbReference type="Pfam" id="PF21338">
    <property type="entry name" value="Top1B_N_bact"/>
    <property type="match status" value="1"/>
</dbReference>
<dbReference type="Gene3D" id="3.30.66.10">
    <property type="entry name" value="DNA topoisomerase I domain"/>
    <property type="match status" value="1"/>
</dbReference>
<dbReference type="SUPFAM" id="SSF56349">
    <property type="entry name" value="DNA breaking-rejoining enzymes"/>
    <property type="match status" value="1"/>
</dbReference>
<dbReference type="RefSeq" id="WP_386099519.1">
    <property type="nucleotide sequence ID" value="NZ_JBHUOZ010000003.1"/>
</dbReference>
<dbReference type="InterPro" id="IPR001631">
    <property type="entry name" value="TopoI"/>
</dbReference>
<feature type="domain" description="DNA topoisomerase I catalytic core eukaryotic-type" evidence="7">
    <location>
        <begin position="70"/>
        <end position="278"/>
    </location>
</feature>
<proteinExistence type="inferred from homology"/>
<comment type="similarity">
    <text evidence="2">Belongs to the type IB topoisomerase family.</text>
</comment>
<evidence type="ECO:0000256" key="2">
    <source>
        <dbReference type="ARBA" id="ARBA00006645"/>
    </source>
</evidence>
<keyword evidence="6" id="KW-0413">Isomerase</keyword>
<dbReference type="Proteomes" id="UP001597511">
    <property type="component" value="Unassembled WGS sequence"/>
</dbReference>
<feature type="domain" description="DNA topoisomerase IB N-terminal" evidence="8">
    <location>
        <begin position="11"/>
        <end position="59"/>
    </location>
</feature>
<dbReference type="EC" id="5.6.2.1" evidence="3"/>
<reference evidence="10" key="1">
    <citation type="journal article" date="2019" name="Int. J. Syst. Evol. Microbiol.">
        <title>The Global Catalogue of Microorganisms (GCM) 10K type strain sequencing project: providing services to taxonomists for standard genome sequencing and annotation.</title>
        <authorList>
            <consortium name="The Broad Institute Genomics Platform"/>
            <consortium name="The Broad Institute Genome Sequencing Center for Infectious Disease"/>
            <person name="Wu L."/>
            <person name="Ma J."/>
        </authorList>
    </citation>
    <scope>NUCLEOTIDE SEQUENCE [LARGE SCALE GENOMIC DNA]</scope>
    <source>
        <strain evidence="10">KCTC 23299</strain>
    </source>
</reference>
<organism evidence="9 10">
    <name type="scientific">Terrimonas rubra</name>
    <dbReference type="NCBI Taxonomy" id="1035890"/>
    <lineage>
        <taxon>Bacteria</taxon>
        <taxon>Pseudomonadati</taxon>
        <taxon>Bacteroidota</taxon>
        <taxon>Chitinophagia</taxon>
        <taxon>Chitinophagales</taxon>
        <taxon>Chitinophagaceae</taxon>
        <taxon>Terrimonas</taxon>
    </lineage>
</organism>
<evidence type="ECO:0000256" key="6">
    <source>
        <dbReference type="ARBA" id="ARBA00023235"/>
    </source>
</evidence>
<dbReference type="PROSITE" id="PS52038">
    <property type="entry name" value="TOPO_IB_2"/>
    <property type="match status" value="1"/>
</dbReference>
<dbReference type="InterPro" id="IPR035447">
    <property type="entry name" value="DNA_topo_I_N_sf"/>
</dbReference>
<dbReference type="InterPro" id="IPR013500">
    <property type="entry name" value="TopoI_cat_euk"/>
</dbReference>
<evidence type="ECO:0000313" key="9">
    <source>
        <dbReference type="EMBL" id="MFD2920687.1"/>
    </source>
</evidence>
<sequence>MRYYRTKKGKGFSYTDKEGNTVNDPKLKAYFKSLVIPPAWEKVEINTSARAKIWATGYDAKNRKQYIYNTKFRQAQDNRKFDRIIRFAGKLKYMRRVTGQHLRHRKPDREKVLAAMVRLLEAACFRPGNEYYTRENESYGLTTLRSKHLEINGNEMIFTYKGKSGQQQENHLVDARLAKIVQELDDMPGYEIFKFIDKDGNIQDVKSEHLNEYIRGIMGKDFSAKDFRTWAGTVIAAIALDQIGAIEEDDQRKLKKNIRDAVITVSEKLGNTPAIARSSYIDPRIIDHYIHGNTLTLFEKRVKKLLKTNEQLSVEELGVLCLLKKGLDTKGKKKKSR</sequence>
<evidence type="ECO:0000256" key="3">
    <source>
        <dbReference type="ARBA" id="ARBA00012891"/>
    </source>
</evidence>
<dbReference type="Gene3D" id="1.10.132.120">
    <property type="match status" value="1"/>
</dbReference>
<dbReference type="InterPro" id="IPR014711">
    <property type="entry name" value="TopoI_cat_a-hlx-sub_euk"/>
</dbReference>
<keyword evidence="5" id="KW-0238">DNA-binding</keyword>
<evidence type="ECO:0000259" key="7">
    <source>
        <dbReference type="Pfam" id="PF01028"/>
    </source>
</evidence>
<protein>
    <recommendedName>
        <fullName evidence="3">DNA topoisomerase</fullName>
        <ecNumber evidence="3">5.6.2.1</ecNumber>
    </recommendedName>
</protein>
<dbReference type="PRINTS" id="PR00416">
    <property type="entry name" value="EUTPISMRASEI"/>
</dbReference>
<name>A0ABW6A9T7_9BACT</name>
<keyword evidence="10" id="KW-1185">Reference proteome</keyword>
<dbReference type="InterPro" id="IPR049331">
    <property type="entry name" value="Top1B_N_bact"/>
</dbReference>
<comment type="catalytic activity">
    <reaction evidence="1">
        <text>ATP-independent breakage of single-stranded DNA, followed by passage and rejoining.</text>
        <dbReference type="EC" id="5.6.2.1"/>
    </reaction>
</comment>
<accession>A0ABW6A9T7</accession>
<dbReference type="InterPro" id="IPR011010">
    <property type="entry name" value="DNA_brk_join_enz"/>
</dbReference>
<dbReference type="Gene3D" id="3.90.15.10">
    <property type="entry name" value="Topoisomerase I, Chain A, domain 3"/>
    <property type="match status" value="1"/>
</dbReference>
<dbReference type="EMBL" id="JBHUOZ010000003">
    <property type="protein sequence ID" value="MFD2920687.1"/>
    <property type="molecule type" value="Genomic_DNA"/>
</dbReference>
<gene>
    <name evidence="9" type="ORF">ACFS6H_13265</name>
</gene>
<evidence type="ECO:0000313" key="10">
    <source>
        <dbReference type="Proteomes" id="UP001597511"/>
    </source>
</evidence>